<reference evidence="1 2" key="1">
    <citation type="submission" date="2019-02" db="EMBL/GenBank/DDBJ databases">
        <title>Deep-cultivation of Planctomycetes and their phenomic and genomic characterization uncovers novel biology.</title>
        <authorList>
            <person name="Wiegand S."/>
            <person name="Jogler M."/>
            <person name="Boedeker C."/>
            <person name="Pinto D."/>
            <person name="Vollmers J."/>
            <person name="Rivas-Marin E."/>
            <person name="Kohn T."/>
            <person name="Peeters S.H."/>
            <person name="Heuer A."/>
            <person name="Rast P."/>
            <person name="Oberbeckmann S."/>
            <person name="Bunk B."/>
            <person name="Jeske O."/>
            <person name="Meyerdierks A."/>
            <person name="Storesund J.E."/>
            <person name="Kallscheuer N."/>
            <person name="Luecker S."/>
            <person name="Lage O.M."/>
            <person name="Pohl T."/>
            <person name="Merkel B.J."/>
            <person name="Hornburger P."/>
            <person name="Mueller R.-W."/>
            <person name="Bruemmer F."/>
            <person name="Labrenz M."/>
            <person name="Spormann A.M."/>
            <person name="Op den Camp H."/>
            <person name="Overmann J."/>
            <person name="Amann R."/>
            <person name="Jetten M.S.M."/>
            <person name="Mascher T."/>
            <person name="Medema M.H."/>
            <person name="Devos D.P."/>
            <person name="Kaster A.-K."/>
            <person name="Ovreas L."/>
            <person name="Rohde M."/>
            <person name="Galperin M.Y."/>
            <person name="Jogler C."/>
        </authorList>
    </citation>
    <scope>NUCLEOTIDE SEQUENCE [LARGE SCALE GENOMIC DNA]</scope>
    <source>
        <strain evidence="1 2">Poly24</strain>
    </source>
</reference>
<proteinExistence type="predicted"/>
<dbReference type="AlphaFoldDB" id="A0A518JRU0"/>
<protein>
    <submittedName>
        <fullName evidence="1">Uncharacterized protein</fullName>
    </submittedName>
</protein>
<gene>
    <name evidence="1" type="ORF">Poly24_19810</name>
</gene>
<sequence>MAGSSTCHRPPWRLARFDFDGRGRADRSDHAGWQLRLDRLRKGFRWGAGTVPFAYGAFPVTLTVRLENMSAFRFVGAKNWERRKQVRVVAK</sequence>
<dbReference type="EMBL" id="CP036348">
    <property type="protein sequence ID" value="QDV68272.1"/>
    <property type="molecule type" value="Genomic_DNA"/>
</dbReference>
<accession>A0A518JRU0</accession>
<evidence type="ECO:0000313" key="2">
    <source>
        <dbReference type="Proteomes" id="UP000315082"/>
    </source>
</evidence>
<name>A0A518JRU0_9BACT</name>
<dbReference type="KEGG" id="rcf:Poly24_19810"/>
<evidence type="ECO:0000313" key="1">
    <source>
        <dbReference type="EMBL" id="QDV68272.1"/>
    </source>
</evidence>
<keyword evidence="2" id="KW-1185">Reference proteome</keyword>
<dbReference type="Proteomes" id="UP000315082">
    <property type="component" value="Chromosome"/>
</dbReference>
<organism evidence="1 2">
    <name type="scientific">Rosistilla carotiformis</name>
    <dbReference type="NCBI Taxonomy" id="2528017"/>
    <lineage>
        <taxon>Bacteria</taxon>
        <taxon>Pseudomonadati</taxon>
        <taxon>Planctomycetota</taxon>
        <taxon>Planctomycetia</taxon>
        <taxon>Pirellulales</taxon>
        <taxon>Pirellulaceae</taxon>
        <taxon>Rosistilla</taxon>
    </lineage>
</organism>